<evidence type="ECO:0000313" key="2">
    <source>
        <dbReference type="Proteomes" id="UP000192132"/>
    </source>
</evidence>
<evidence type="ECO:0000313" key="1">
    <source>
        <dbReference type="EMBL" id="ONG37760.1"/>
    </source>
</evidence>
<dbReference type="InterPro" id="IPR039060">
    <property type="entry name" value="Antitox_HigA"/>
</dbReference>
<protein>
    <submittedName>
        <fullName evidence="1">Transcriptional regulator</fullName>
    </submittedName>
</protein>
<reference evidence="1 2" key="1">
    <citation type="submission" date="2016-10" db="EMBL/GenBank/DDBJ databases">
        <title>Draft Genome sequence of Alkanindiges sp. strain H1.</title>
        <authorList>
            <person name="Subhash Y."/>
            <person name="Lee S."/>
        </authorList>
    </citation>
    <scope>NUCLEOTIDE SEQUENCE [LARGE SCALE GENOMIC DNA]</scope>
    <source>
        <strain evidence="1 2">H1</strain>
    </source>
</reference>
<dbReference type="OrthoDB" id="9796786at2"/>
<keyword evidence="2" id="KW-1185">Reference proteome</keyword>
<dbReference type="PANTHER" id="PTHR40455">
    <property type="entry name" value="ANTITOXIN HIGA"/>
    <property type="match status" value="1"/>
</dbReference>
<dbReference type="Proteomes" id="UP000192132">
    <property type="component" value="Unassembled WGS sequence"/>
</dbReference>
<dbReference type="AlphaFoldDB" id="A0A1S8CQV2"/>
<sequence>MNLKPIRSHDELSAALARIEELWGAPIDTPEGNELEILSLLVEKYEDEHFPIKPSNPVEAIKFRMEQQGLQPKDLEPFIGGSGRVSEVLSKKRRLTLPMIRKLNAGLNIPLESLVNAY</sequence>
<accession>A0A1S8CQV2</accession>
<name>A0A1S8CQV2_9GAMM</name>
<proteinExistence type="predicted"/>
<dbReference type="PANTHER" id="PTHR40455:SF1">
    <property type="entry name" value="ANTITOXIN HIGA"/>
    <property type="match status" value="1"/>
</dbReference>
<dbReference type="GO" id="GO:0001046">
    <property type="term" value="F:core promoter sequence-specific DNA binding"/>
    <property type="evidence" value="ECO:0007669"/>
    <property type="project" value="TreeGrafter"/>
</dbReference>
<organism evidence="1 2">
    <name type="scientific">Alkanindiges hydrocarboniclasticus</name>
    <dbReference type="NCBI Taxonomy" id="1907941"/>
    <lineage>
        <taxon>Bacteria</taxon>
        <taxon>Pseudomonadati</taxon>
        <taxon>Pseudomonadota</taxon>
        <taxon>Gammaproteobacteria</taxon>
        <taxon>Moraxellales</taxon>
        <taxon>Moraxellaceae</taxon>
        <taxon>Alkanindiges</taxon>
    </lineage>
</organism>
<dbReference type="GO" id="GO:0006355">
    <property type="term" value="P:regulation of DNA-templated transcription"/>
    <property type="evidence" value="ECO:0007669"/>
    <property type="project" value="InterPro"/>
</dbReference>
<gene>
    <name evidence="1" type="ORF">BKE30_13815</name>
</gene>
<comment type="caution">
    <text evidence="1">The sequence shown here is derived from an EMBL/GenBank/DDBJ whole genome shotgun (WGS) entry which is preliminary data.</text>
</comment>
<dbReference type="EMBL" id="MLCN01000044">
    <property type="protein sequence ID" value="ONG37760.1"/>
    <property type="molecule type" value="Genomic_DNA"/>
</dbReference>